<dbReference type="InterPro" id="IPR036390">
    <property type="entry name" value="WH_DNA-bd_sf"/>
</dbReference>
<dbReference type="AlphaFoldDB" id="A0A1V1NZP9"/>
<dbReference type="EMBL" id="ATBP01001116">
    <property type="protein sequence ID" value="ETR68018.1"/>
    <property type="molecule type" value="Genomic_DNA"/>
</dbReference>
<dbReference type="GO" id="GO:0006270">
    <property type="term" value="P:DNA replication initiation"/>
    <property type="evidence" value="ECO:0007669"/>
    <property type="project" value="InterPro"/>
</dbReference>
<dbReference type="InterPro" id="IPR036388">
    <property type="entry name" value="WH-like_DNA-bd_sf"/>
</dbReference>
<organism evidence="4 5">
    <name type="scientific">Candidatus Magnetoglobus multicellularis str. Araruama</name>
    <dbReference type="NCBI Taxonomy" id="890399"/>
    <lineage>
        <taxon>Bacteria</taxon>
        <taxon>Pseudomonadati</taxon>
        <taxon>Thermodesulfobacteriota</taxon>
        <taxon>Desulfobacteria</taxon>
        <taxon>Desulfobacterales</taxon>
        <taxon>Desulfobacteraceae</taxon>
        <taxon>Candidatus Magnetoglobus</taxon>
    </lineage>
</organism>
<gene>
    <name evidence="4" type="ORF">OMM_10957</name>
</gene>
<comment type="caution">
    <text evidence="4">The sequence shown here is derived from an EMBL/GenBank/DDBJ whole genome shotgun (WGS) entry which is preliminary data.</text>
</comment>
<proteinExistence type="inferred from homology"/>
<accession>A0A1V1NZP9</accession>
<keyword evidence="2" id="KW-0175">Coiled coil</keyword>
<dbReference type="Proteomes" id="UP000189670">
    <property type="component" value="Unassembled WGS sequence"/>
</dbReference>
<dbReference type="Gene3D" id="1.10.10.10">
    <property type="entry name" value="Winged helix-like DNA-binding domain superfamily/Winged helix DNA-binding domain"/>
    <property type="match status" value="1"/>
</dbReference>
<sequence length="478" mass="56859">MFVVNEILSGKIKKPTALVHYERKLSIRAQKLITLIVFHLQAAEKKDRFYYISKKFVRKYIKGDSANKTNYVHDTFKELYDENNDIKWNFFGKDFAFKDLTCKFLISIGIPSSKGHYYAFQVHPDLEESIKKPNVYSSERIIMMSILKDSKYAYPLYDLLLESYSRKEKVLKISLEELRSFLGVPVEAYRDSKGFHKYVDFKKYVLKPCLLLLNKETDLKIEFKTYRKGRRVDGLYFTIEKKMSFHTSLSEELKKDIEKYYKSHLEKDLVLIGQKIDKQPLKSEEQDFVTKIFKKYKVDEATILKAIEKYSLEGVNEIKEYAIKKNEKSKKDDFTAYLATCFKRGYGLKSQEEREKEKEKLKKIDEQLRKEKKREDNKKIVDELKNKFAISKDRKREEVMKSFSKDKREALKDEFLRNSPSFIKSQAKISFNRKSVQTFFDKFLNEKFLNPDELDFVKFAEKNGVKVKKNSYDEYVLI</sequence>
<evidence type="ECO:0000256" key="1">
    <source>
        <dbReference type="ARBA" id="ARBA00038283"/>
    </source>
</evidence>
<dbReference type="Pfam" id="PF01051">
    <property type="entry name" value="Rep3_N"/>
    <property type="match status" value="1"/>
</dbReference>
<dbReference type="InterPro" id="IPR000525">
    <property type="entry name" value="Initiator_Rep_WH1"/>
</dbReference>
<comment type="similarity">
    <text evidence="1">Belongs to the initiator RepB protein family.</text>
</comment>
<dbReference type="SUPFAM" id="SSF46785">
    <property type="entry name" value="Winged helix' DNA-binding domain"/>
    <property type="match status" value="1"/>
</dbReference>
<evidence type="ECO:0000313" key="4">
    <source>
        <dbReference type="EMBL" id="ETR68018.1"/>
    </source>
</evidence>
<feature type="domain" description="Initiator Rep protein WH1" evidence="3">
    <location>
        <begin position="11"/>
        <end position="160"/>
    </location>
</feature>
<feature type="coiled-coil region" evidence="2">
    <location>
        <begin position="351"/>
        <end position="378"/>
    </location>
</feature>
<protein>
    <recommendedName>
        <fullName evidence="3">Initiator Rep protein WH1 domain-containing protein</fullName>
    </recommendedName>
</protein>
<evidence type="ECO:0000259" key="3">
    <source>
        <dbReference type="Pfam" id="PF01051"/>
    </source>
</evidence>
<evidence type="ECO:0000256" key="2">
    <source>
        <dbReference type="SAM" id="Coils"/>
    </source>
</evidence>
<reference evidence="5" key="1">
    <citation type="submission" date="2012-11" db="EMBL/GenBank/DDBJ databases">
        <authorList>
            <person name="Lucero-Rivera Y.E."/>
            <person name="Tovar-Ramirez D."/>
        </authorList>
    </citation>
    <scope>NUCLEOTIDE SEQUENCE [LARGE SCALE GENOMIC DNA]</scope>
    <source>
        <strain evidence="5">Araruama</strain>
    </source>
</reference>
<evidence type="ECO:0000313" key="5">
    <source>
        <dbReference type="Proteomes" id="UP000189670"/>
    </source>
</evidence>
<dbReference type="GO" id="GO:0003887">
    <property type="term" value="F:DNA-directed DNA polymerase activity"/>
    <property type="evidence" value="ECO:0007669"/>
    <property type="project" value="InterPro"/>
</dbReference>
<name>A0A1V1NZP9_9BACT</name>
<dbReference type="Pfam" id="PF21205">
    <property type="entry name" value="Rep3_C"/>
    <property type="match status" value="1"/>
</dbReference>